<dbReference type="Pfam" id="PF03372">
    <property type="entry name" value="Exo_endo_phos"/>
    <property type="match status" value="1"/>
</dbReference>
<dbReference type="AlphaFoldDB" id="R7V8H7"/>
<feature type="domain" description="Endonuclease/exonuclease/phosphatase" evidence="1">
    <location>
        <begin position="1"/>
        <end position="141"/>
    </location>
</feature>
<dbReference type="EMBL" id="AMQN01018153">
    <property type="status" value="NOT_ANNOTATED_CDS"/>
    <property type="molecule type" value="Genomic_DNA"/>
</dbReference>
<dbReference type="SUPFAM" id="SSF56219">
    <property type="entry name" value="DNase I-like"/>
    <property type="match status" value="1"/>
</dbReference>
<dbReference type="Gene3D" id="3.60.10.10">
    <property type="entry name" value="Endonuclease/exonuclease/phosphatase"/>
    <property type="match status" value="1"/>
</dbReference>
<dbReference type="OMA" id="IIVICEP"/>
<organism evidence="2">
    <name type="scientific">Capitella teleta</name>
    <name type="common">Polychaete worm</name>
    <dbReference type="NCBI Taxonomy" id="283909"/>
    <lineage>
        <taxon>Eukaryota</taxon>
        <taxon>Metazoa</taxon>
        <taxon>Spiralia</taxon>
        <taxon>Lophotrochozoa</taxon>
        <taxon>Annelida</taxon>
        <taxon>Polychaeta</taxon>
        <taxon>Sedentaria</taxon>
        <taxon>Scolecida</taxon>
        <taxon>Capitellidae</taxon>
        <taxon>Capitella</taxon>
    </lineage>
</organism>
<evidence type="ECO:0000313" key="3">
    <source>
        <dbReference type="EnsemblMetazoa" id="CapteP116911"/>
    </source>
</evidence>
<reference evidence="3" key="3">
    <citation type="submission" date="2015-06" db="UniProtKB">
        <authorList>
            <consortium name="EnsemblMetazoa"/>
        </authorList>
    </citation>
    <scope>IDENTIFICATION</scope>
</reference>
<evidence type="ECO:0000313" key="2">
    <source>
        <dbReference type="EMBL" id="ELU15148.1"/>
    </source>
</evidence>
<dbReference type="InterPro" id="IPR036691">
    <property type="entry name" value="Endo/exonu/phosph_ase_sf"/>
</dbReference>
<dbReference type="PANTHER" id="PTHR33273:SF4">
    <property type="entry name" value="ENDONUCLEASE_EXONUCLEASE_PHOSPHATASE DOMAIN-CONTAINING PROTEIN"/>
    <property type="match status" value="1"/>
</dbReference>
<dbReference type="OrthoDB" id="6143825at2759"/>
<dbReference type="GO" id="GO:0003824">
    <property type="term" value="F:catalytic activity"/>
    <property type="evidence" value="ECO:0007669"/>
    <property type="project" value="InterPro"/>
</dbReference>
<sequence length="159" mass="18093">WNCRGFRPNFEELKSLCFEYRPEVICLQEIYLRQSDKRNIRGYTSYHISSISSDDRPIGGSSILIDNSVPHQRISLSTPLQAVAARVSLVRTISICSIYLPPALRFSRQDLVDLVEQLPSPFLLLGDFNAHSDLWGDQSLDRSGTEVENFIDISNLSFK</sequence>
<reference evidence="2 4" key="2">
    <citation type="journal article" date="2013" name="Nature">
        <title>Insights into bilaterian evolution from three spiralian genomes.</title>
        <authorList>
            <person name="Simakov O."/>
            <person name="Marletaz F."/>
            <person name="Cho S.J."/>
            <person name="Edsinger-Gonzales E."/>
            <person name="Havlak P."/>
            <person name="Hellsten U."/>
            <person name="Kuo D.H."/>
            <person name="Larsson T."/>
            <person name="Lv J."/>
            <person name="Arendt D."/>
            <person name="Savage R."/>
            <person name="Osoegawa K."/>
            <person name="de Jong P."/>
            <person name="Grimwood J."/>
            <person name="Chapman J.A."/>
            <person name="Shapiro H."/>
            <person name="Aerts A."/>
            <person name="Otillar R.P."/>
            <person name="Terry A.Y."/>
            <person name="Boore J.L."/>
            <person name="Grigoriev I.V."/>
            <person name="Lindberg D.R."/>
            <person name="Seaver E.C."/>
            <person name="Weisblat D.A."/>
            <person name="Putnam N.H."/>
            <person name="Rokhsar D.S."/>
        </authorList>
    </citation>
    <scope>NUCLEOTIDE SEQUENCE</scope>
    <source>
        <strain evidence="2 4">I ESC-2004</strain>
    </source>
</reference>
<accession>R7V8H7</accession>
<gene>
    <name evidence="2" type="ORF">CAPTEDRAFT_116911</name>
</gene>
<dbReference type="InterPro" id="IPR005135">
    <property type="entry name" value="Endo/exonuclease/phosphatase"/>
</dbReference>
<dbReference type="HOGENOM" id="CLU_094357_2_0_1"/>
<dbReference type="Proteomes" id="UP000014760">
    <property type="component" value="Unassembled WGS sequence"/>
</dbReference>
<evidence type="ECO:0000313" key="4">
    <source>
        <dbReference type="Proteomes" id="UP000014760"/>
    </source>
</evidence>
<dbReference type="EMBL" id="KB293983">
    <property type="protein sequence ID" value="ELU15148.1"/>
    <property type="molecule type" value="Genomic_DNA"/>
</dbReference>
<dbReference type="PANTHER" id="PTHR33273">
    <property type="entry name" value="DOMAIN-CONTAINING PROTEIN, PUTATIVE-RELATED"/>
    <property type="match status" value="1"/>
</dbReference>
<dbReference type="EnsemblMetazoa" id="CapteT116911">
    <property type="protein sequence ID" value="CapteP116911"/>
    <property type="gene ID" value="CapteG116911"/>
</dbReference>
<proteinExistence type="predicted"/>
<reference evidence="4" key="1">
    <citation type="submission" date="2012-12" db="EMBL/GenBank/DDBJ databases">
        <authorList>
            <person name="Hellsten U."/>
            <person name="Grimwood J."/>
            <person name="Chapman J.A."/>
            <person name="Shapiro H."/>
            <person name="Aerts A."/>
            <person name="Otillar R.P."/>
            <person name="Terry A.Y."/>
            <person name="Boore J.L."/>
            <person name="Simakov O."/>
            <person name="Marletaz F."/>
            <person name="Cho S.-J."/>
            <person name="Edsinger-Gonzales E."/>
            <person name="Havlak P."/>
            <person name="Kuo D.-H."/>
            <person name="Larsson T."/>
            <person name="Lv J."/>
            <person name="Arendt D."/>
            <person name="Savage R."/>
            <person name="Osoegawa K."/>
            <person name="de Jong P."/>
            <person name="Lindberg D.R."/>
            <person name="Seaver E.C."/>
            <person name="Weisblat D.A."/>
            <person name="Putnam N.H."/>
            <person name="Grigoriev I.V."/>
            <person name="Rokhsar D.S."/>
        </authorList>
    </citation>
    <scope>NUCLEOTIDE SEQUENCE</scope>
    <source>
        <strain evidence="4">I ESC-2004</strain>
    </source>
</reference>
<evidence type="ECO:0000259" key="1">
    <source>
        <dbReference type="Pfam" id="PF03372"/>
    </source>
</evidence>
<feature type="non-terminal residue" evidence="2">
    <location>
        <position position="1"/>
    </location>
</feature>
<name>R7V8H7_CAPTE</name>
<protein>
    <recommendedName>
        <fullName evidence="1">Endonuclease/exonuclease/phosphatase domain-containing protein</fullName>
    </recommendedName>
</protein>
<keyword evidence="4" id="KW-1185">Reference proteome</keyword>